<dbReference type="EMBL" id="FTLG01000006">
    <property type="protein sequence ID" value="SIP70989.1"/>
    <property type="molecule type" value="Genomic_DNA"/>
</dbReference>
<evidence type="ECO:0000313" key="1">
    <source>
        <dbReference type="EMBL" id="SIP70989.1"/>
    </source>
</evidence>
<name>A0A1N6MQF8_9GAMM</name>
<evidence type="ECO:0000313" key="2">
    <source>
        <dbReference type="Proteomes" id="UP000196435"/>
    </source>
</evidence>
<dbReference type="Proteomes" id="UP000196435">
    <property type="component" value="Unassembled WGS sequence"/>
</dbReference>
<proteinExistence type="predicted"/>
<dbReference type="AlphaFoldDB" id="A0A1N6MQF8"/>
<accession>A0A1N6MQF8</accession>
<gene>
    <name evidence="1" type="ORF">XIS1_1030020</name>
</gene>
<organism evidence="1 2">
    <name type="scientific">Xenorhabdus innexi</name>
    <dbReference type="NCBI Taxonomy" id="290109"/>
    <lineage>
        <taxon>Bacteria</taxon>
        <taxon>Pseudomonadati</taxon>
        <taxon>Pseudomonadota</taxon>
        <taxon>Gammaproteobacteria</taxon>
        <taxon>Enterobacterales</taxon>
        <taxon>Morganellaceae</taxon>
        <taxon>Xenorhabdus</taxon>
    </lineage>
</organism>
<sequence>MCIQYDTQRMARHKKPPYMVNDEASLNIDAVPEKSLLIMINYG</sequence>
<protein>
    <submittedName>
        <fullName evidence="1">Uncharacterized protein</fullName>
    </submittedName>
</protein>
<reference evidence="2" key="1">
    <citation type="submission" date="2016-12" db="EMBL/GenBank/DDBJ databases">
        <authorList>
            <person name="Gaudriault S."/>
        </authorList>
    </citation>
    <scope>NUCLEOTIDE SEQUENCE [LARGE SCALE GENOMIC DNA]</scope>
    <source>
        <strain evidence="2">HGB1681 (deposited as PTA-6826 in the American Type Culture Collection)</strain>
    </source>
</reference>